<evidence type="ECO:0000313" key="1">
    <source>
        <dbReference type="EMBL" id="EDM18564.1"/>
    </source>
</evidence>
<gene>
    <name evidence="1" type="ORF">rCG_39989</name>
</gene>
<protein>
    <submittedName>
        <fullName evidence="1">RCG39989, isoform CRA_c</fullName>
    </submittedName>
</protein>
<proteinExistence type="predicted"/>
<dbReference type="EMBL" id="CH473956">
    <property type="protein sequence ID" value="EDM18564.1"/>
    <property type="molecule type" value="Genomic_DNA"/>
</dbReference>
<organism evidence="1 2">
    <name type="scientific">Rattus norvegicus</name>
    <name type="common">Rat</name>
    <dbReference type="NCBI Taxonomy" id="10116"/>
    <lineage>
        <taxon>Eukaryota</taxon>
        <taxon>Metazoa</taxon>
        <taxon>Chordata</taxon>
        <taxon>Craniata</taxon>
        <taxon>Vertebrata</taxon>
        <taxon>Euteleostomi</taxon>
        <taxon>Mammalia</taxon>
        <taxon>Eutheria</taxon>
        <taxon>Euarchontoglires</taxon>
        <taxon>Glires</taxon>
        <taxon>Rodentia</taxon>
        <taxon>Myomorpha</taxon>
        <taxon>Muroidea</taxon>
        <taxon>Muridae</taxon>
        <taxon>Murinae</taxon>
        <taxon>Rattus</taxon>
    </lineage>
</organism>
<name>A6I617_RAT</name>
<dbReference type="AlphaFoldDB" id="A6I617"/>
<reference evidence="1 2" key="1">
    <citation type="submission" date="2005-09" db="EMBL/GenBank/DDBJ databases">
        <authorList>
            <person name="Mural R.J."/>
            <person name="Li P.W."/>
            <person name="Adams M.D."/>
            <person name="Amanatides P.G."/>
            <person name="Baden-Tillson H."/>
            <person name="Barnstead M."/>
            <person name="Chin S.H."/>
            <person name="Dew I."/>
            <person name="Evans C.A."/>
            <person name="Ferriera S."/>
            <person name="Flanigan M."/>
            <person name="Fosler C."/>
            <person name="Glodek A."/>
            <person name="Gu Z."/>
            <person name="Holt R.A."/>
            <person name="Jennings D."/>
            <person name="Kraft C.L."/>
            <person name="Lu F."/>
            <person name="Nguyen T."/>
            <person name="Nusskern D.R."/>
            <person name="Pfannkoch C.M."/>
            <person name="Sitter C."/>
            <person name="Sutton G.G."/>
            <person name="Venter J.C."/>
            <person name="Wang Z."/>
            <person name="Woodage T."/>
            <person name="Zheng X.H."/>
            <person name="Zhong F."/>
        </authorList>
    </citation>
    <scope>NUCLEOTIDE SEQUENCE [LARGE SCALE GENOMIC DNA]</scope>
    <source>
        <strain>BN</strain>
        <strain evidence="2">Sprague-Dawley</strain>
    </source>
</reference>
<sequence length="75" mass="8650">MSLITGCAKIKKCFPHSEKEAAYVSLLSQNIIEMKKWEIQKPKTLFFCQTDLVEQSHKIRPLGLTFECFPSKSLM</sequence>
<accession>A6I617</accession>
<dbReference type="Proteomes" id="UP000234681">
    <property type="component" value="Chromosome 1"/>
</dbReference>
<evidence type="ECO:0000313" key="2">
    <source>
        <dbReference type="Proteomes" id="UP000234681"/>
    </source>
</evidence>